<dbReference type="PANTHER" id="PTHR32026:SF10">
    <property type="entry name" value="METHYLTRANSFERASE-LIKE PROTEIN 24-RELATED"/>
    <property type="match status" value="1"/>
</dbReference>
<dbReference type="InterPro" id="IPR025714">
    <property type="entry name" value="Methyltranfer_dom"/>
</dbReference>
<keyword evidence="4" id="KW-1185">Reference proteome</keyword>
<evidence type="ECO:0000313" key="3">
    <source>
        <dbReference type="EnsemblProtists" id="EOD03789"/>
    </source>
</evidence>
<accession>A0A0D3HXQ4</accession>
<reference evidence="3" key="2">
    <citation type="submission" date="2024-10" db="UniProtKB">
        <authorList>
            <consortium name="EnsemblProtists"/>
        </authorList>
    </citation>
    <scope>IDENTIFICATION</scope>
</reference>
<reference evidence="4" key="1">
    <citation type="journal article" date="2013" name="Nature">
        <title>Pan genome of the phytoplankton Emiliania underpins its global distribution.</title>
        <authorList>
            <person name="Read B.A."/>
            <person name="Kegel J."/>
            <person name="Klute M.J."/>
            <person name="Kuo A."/>
            <person name="Lefebvre S.C."/>
            <person name="Maumus F."/>
            <person name="Mayer C."/>
            <person name="Miller J."/>
            <person name="Monier A."/>
            <person name="Salamov A."/>
            <person name="Young J."/>
            <person name="Aguilar M."/>
            <person name="Claverie J.M."/>
            <person name="Frickenhaus S."/>
            <person name="Gonzalez K."/>
            <person name="Herman E.K."/>
            <person name="Lin Y.C."/>
            <person name="Napier J."/>
            <person name="Ogata H."/>
            <person name="Sarno A.F."/>
            <person name="Shmutz J."/>
            <person name="Schroeder D."/>
            <person name="de Vargas C."/>
            <person name="Verret F."/>
            <person name="von Dassow P."/>
            <person name="Valentin K."/>
            <person name="Van de Peer Y."/>
            <person name="Wheeler G."/>
            <person name="Dacks J.B."/>
            <person name="Delwiche C.F."/>
            <person name="Dyhrman S.T."/>
            <person name="Glockner G."/>
            <person name="John U."/>
            <person name="Richards T."/>
            <person name="Worden A.Z."/>
            <person name="Zhang X."/>
            <person name="Grigoriev I.V."/>
            <person name="Allen A.E."/>
            <person name="Bidle K."/>
            <person name="Borodovsky M."/>
            <person name="Bowler C."/>
            <person name="Brownlee C."/>
            <person name="Cock J.M."/>
            <person name="Elias M."/>
            <person name="Gladyshev V.N."/>
            <person name="Groth M."/>
            <person name="Guda C."/>
            <person name="Hadaegh A."/>
            <person name="Iglesias-Rodriguez M.D."/>
            <person name="Jenkins J."/>
            <person name="Jones B.M."/>
            <person name="Lawson T."/>
            <person name="Leese F."/>
            <person name="Lindquist E."/>
            <person name="Lobanov A."/>
            <person name="Lomsadze A."/>
            <person name="Malik S.B."/>
            <person name="Marsh M.E."/>
            <person name="Mackinder L."/>
            <person name="Mock T."/>
            <person name="Mueller-Roeber B."/>
            <person name="Pagarete A."/>
            <person name="Parker M."/>
            <person name="Probert I."/>
            <person name="Quesneville H."/>
            <person name="Raines C."/>
            <person name="Rensing S.A."/>
            <person name="Riano-Pachon D.M."/>
            <person name="Richier S."/>
            <person name="Rokitta S."/>
            <person name="Shiraiwa Y."/>
            <person name="Soanes D.M."/>
            <person name="van der Giezen M."/>
            <person name="Wahlund T.M."/>
            <person name="Williams B."/>
            <person name="Wilson W."/>
            <person name="Wolfe G."/>
            <person name="Wurch L.L."/>
        </authorList>
    </citation>
    <scope>NUCLEOTIDE SEQUENCE</scope>
</reference>
<dbReference type="Pfam" id="PF13383">
    <property type="entry name" value="Methyltransf_22"/>
    <property type="match status" value="1"/>
</dbReference>
<dbReference type="eggNOG" id="ENOG502QRD5">
    <property type="taxonomic scope" value="Eukaryota"/>
</dbReference>
<proteinExistence type="predicted"/>
<feature type="signal peptide" evidence="1">
    <location>
        <begin position="1"/>
        <end position="18"/>
    </location>
</feature>
<organism evidence="3 4">
    <name type="scientific">Emiliania huxleyi (strain CCMP1516)</name>
    <dbReference type="NCBI Taxonomy" id="280463"/>
    <lineage>
        <taxon>Eukaryota</taxon>
        <taxon>Haptista</taxon>
        <taxon>Haptophyta</taxon>
        <taxon>Prymnesiophyceae</taxon>
        <taxon>Isochrysidales</taxon>
        <taxon>Noelaerhabdaceae</taxon>
        <taxon>Emiliania</taxon>
    </lineage>
</organism>
<dbReference type="RefSeq" id="XP_005756218.1">
    <property type="nucleotide sequence ID" value="XM_005756161.1"/>
</dbReference>
<feature type="chain" id="PRO_5044259808" description="Methyltransferase domain-containing protein" evidence="1">
    <location>
        <begin position="19"/>
        <end position="328"/>
    </location>
</feature>
<protein>
    <recommendedName>
        <fullName evidence="2">Methyltransferase domain-containing protein</fullName>
    </recommendedName>
</protein>
<sequence>MLLASLLHGTLLLSAVAAQCPRSCRNAQCGPPTCGSHCCEYWRHKGPSDDETPFLRRHTRLLRKYNITEVSLQNSDDEVRAWAEARMQRFLPMRPISAPASCRKSGPRANDWLICELTPPCVVFSIGIGGEWTFDVAAAKAGCEVHSFDPTLELLGRHRREAARLQAEEGLHNLHFHELGMGTSTEYSGVYSSAGVPGLKAVAPLAELLRRYAGGRQVDILKIDCEGCEWREFAAPETAAALCTVRQLYIELHFSTTMGLADAKQALQLVSSFHDVVHARHRFAPFRVKMVPGDDSDQDKVLELLRQQAIDPVACCYIFQMQRGAGRC</sequence>
<dbReference type="PaxDb" id="2903-EOD03789"/>
<dbReference type="InterPro" id="IPR029063">
    <property type="entry name" value="SAM-dependent_MTases_sf"/>
</dbReference>
<evidence type="ECO:0000256" key="1">
    <source>
        <dbReference type="SAM" id="SignalP"/>
    </source>
</evidence>
<dbReference type="AlphaFoldDB" id="A0A0D3HXQ4"/>
<feature type="domain" description="Methyltransferase" evidence="2">
    <location>
        <begin position="118"/>
        <end position="285"/>
    </location>
</feature>
<dbReference type="Proteomes" id="UP000013827">
    <property type="component" value="Unassembled WGS sequence"/>
</dbReference>
<dbReference type="InterPro" id="IPR026913">
    <property type="entry name" value="METTL24"/>
</dbReference>
<dbReference type="EnsemblProtists" id="EOD03789">
    <property type="protein sequence ID" value="EOD03789"/>
    <property type="gene ID" value="EMIHUDRAFT_221969"/>
</dbReference>
<evidence type="ECO:0000259" key="2">
    <source>
        <dbReference type="Pfam" id="PF13383"/>
    </source>
</evidence>
<evidence type="ECO:0000313" key="4">
    <source>
        <dbReference type="Proteomes" id="UP000013827"/>
    </source>
</evidence>
<keyword evidence="1" id="KW-0732">Signal</keyword>
<dbReference type="HOGENOM" id="CLU_073472_0_0_1"/>
<dbReference type="Gene3D" id="3.40.50.150">
    <property type="entry name" value="Vaccinia Virus protein VP39"/>
    <property type="match status" value="1"/>
</dbReference>
<dbReference type="SUPFAM" id="SSF53335">
    <property type="entry name" value="S-adenosyl-L-methionine-dependent methyltransferases"/>
    <property type="match status" value="1"/>
</dbReference>
<dbReference type="STRING" id="2903.R1D502"/>
<dbReference type="KEGG" id="ehx:EMIHUDRAFT_221969"/>
<dbReference type="PANTHER" id="PTHR32026">
    <property type="entry name" value="METHYLTRANSFERASE-LIKE PROTEIN 24"/>
    <property type="match status" value="1"/>
</dbReference>
<name>A0A0D3HXQ4_EMIH1</name>
<dbReference type="GeneID" id="17249914"/>